<name>A0AA38FBH1_TAXCH</name>
<evidence type="ECO:0000313" key="2">
    <source>
        <dbReference type="EMBL" id="KAH9299874.1"/>
    </source>
</evidence>
<gene>
    <name evidence="2" type="ORF">KI387_044097</name>
</gene>
<organism evidence="2 3">
    <name type="scientific">Taxus chinensis</name>
    <name type="common">Chinese yew</name>
    <name type="synonym">Taxus wallichiana var. chinensis</name>
    <dbReference type="NCBI Taxonomy" id="29808"/>
    <lineage>
        <taxon>Eukaryota</taxon>
        <taxon>Viridiplantae</taxon>
        <taxon>Streptophyta</taxon>
        <taxon>Embryophyta</taxon>
        <taxon>Tracheophyta</taxon>
        <taxon>Spermatophyta</taxon>
        <taxon>Pinopsida</taxon>
        <taxon>Pinidae</taxon>
        <taxon>Conifers II</taxon>
        <taxon>Cupressales</taxon>
        <taxon>Taxaceae</taxon>
        <taxon>Taxus</taxon>
    </lineage>
</organism>
<accession>A0AA38FBH1</accession>
<feature type="non-terminal residue" evidence="2">
    <location>
        <position position="66"/>
    </location>
</feature>
<evidence type="ECO:0000256" key="1">
    <source>
        <dbReference type="SAM" id="MobiDB-lite"/>
    </source>
</evidence>
<feature type="region of interest" description="Disordered" evidence="1">
    <location>
        <begin position="1"/>
        <end position="31"/>
    </location>
</feature>
<comment type="caution">
    <text evidence="2">The sequence shown here is derived from an EMBL/GenBank/DDBJ whole genome shotgun (WGS) entry which is preliminary data.</text>
</comment>
<dbReference type="EMBL" id="JAHRHJ020000010">
    <property type="protein sequence ID" value="KAH9299874.1"/>
    <property type="molecule type" value="Genomic_DNA"/>
</dbReference>
<proteinExistence type="predicted"/>
<dbReference type="AlphaFoldDB" id="A0AA38FBH1"/>
<sequence length="66" mass="7413">EQGMEEPRSEDTDDPNAYIGEKDDDEEGELEVDEEPIDVHDLGEEGAEDTNDAFIFVRRKGAQGEE</sequence>
<feature type="compositionally biased region" description="Acidic residues" evidence="1">
    <location>
        <begin position="22"/>
        <end position="31"/>
    </location>
</feature>
<feature type="non-terminal residue" evidence="2">
    <location>
        <position position="1"/>
    </location>
</feature>
<dbReference type="Proteomes" id="UP000824469">
    <property type="component" value="Unassembled WGS sequence"/>
</dbReference>
<protein>
    <submittedName>
        <fullName evidence="2">Uncharacterized protein</fullName>
    </submittedName>
</protein>
<reference evidence="2 3" key="1">
    <citation type="journal article" date="2021" name="Nat. Plants">
        <title>The Taxus genome provides insights into paclitaxel biosynthesis.</title>
        <authorList>
            <person name="Xiong X."/>
            <person name="Gou J."/>
            <person name="Liao Q."/>
            <person name="Li Y."/>
            <person name="Zhou Q."/>
            <person name="Bi G."/>
            <person name="Li C."/>
            <person name="Du R."/>
            <person name="Wang X."/>
            <person name="Sun T."/>
            <person name="Guo L."/>
            <person name="Liang H."/>
            <person name="Lu P."/>
            <person name="Wu Y."/>
            <person name="Zhang Z."/>
            <person name="Ro D.K."/>
            <person name="Shang Y."/>
            <person name="Huang S."/>
            <person name="Yan J."/>
        </authorList>
    </citation>
    <scope>NUCLEOTIDE SEQUENCE [LARGE SCALE GENOMIC DNA]</scope>
    <source>
        <strain evidence="2">Ta-2019</strain>
    </source>
</reference>
<keyword evidence="3" id="KW-1185">Reference proteome</keyword>
<feature type="compositionally biased region" description="Basic and acidic residues" evidence="1">
    <location>
        <begin position="1"/>
        <end position="10"/>
    </location>
</feature>
<evidence type="ECO:0000313" key="3">
    <source>
        <dbReference type="Proteomes" id="UP000824469"/>
    </source>
</evidence>